<organism evidence="3 4">
    <name type="scientific">Gracilibacillus dipsosauri</name>
    <dbReference type="NCBI Taxonomy" id="178340"/>
    <lineage>
        <taxon>Bacteria</taxon>
        <taxon>Bacillati</taxon>
        <taxon>Bacillota</taxon>
        <taxon>Bacilli</taxon>
        <taxon>Bacillales</taxon>
        <taxon>Bacillaceae</taxon>
        <taxon>Gracilibacillus</taxon>
    </lineage>
</organism>
<feature type="domain" description="YdbS-like PH" evidence="2">
    <location>
        <begin position="75"/>
        <end position="151"/>
    </location>
</feature>
<dbReference type="Pfam" id="PF03703">
    <property type="entry name" value="bPH_2"/>
    <property type="match status" value="1"/>
</dbReference>
<feature type="transmembrane region" description="Helical" evidence="1">
    <location>
        <begin position="45"/>
        <end position="69"/>
    </location>
</feature>
<dbReference type="Proteomes" id="UP000245624">
    <property type="component" value="Unassembled WGS sequence"/>
</dbReference>
<dbReference type="RefSeq" id="WP_109983080.1">
    <property type="nucleotide sequence ID" value="NZ_QGTD01000003.1"/>
</dbReference>
<evidence type="ECO:0000256" key="1">
    <source>
        <dbReference type="SAM" id="Phobius"/>
    </source>
</evidence>
<dbReference type="InterPro" id="IPR005182">
    <property type="entry name" value="YdbS-like_PH"/>
</dbReference>
<reference evidence="3 4" key="1">
    <citation type="submission" date="2018-05" db="EMBL/GenBank/DDBJ databases">
        <title>Genomic analysis of Gracilibacillus dipsosauri DD1 reveals novel features of a salt-tolerant amylase.</title>
        <authorList>
            <person name="Deutch C.E."/>
            <person name="Yang S."/>
        </authorList>
    </citation>
    <scope>NUCLEOTIDE SEQUENCE [LARGE SCALE GENOMIC DNA]</scope>
    <source>
        <strain evidence="3 4">DD1</strain>
    </source>
</reference>
<evidence type="ECO:0000313" key="3">
    <source>
        <dbReference type="EMBL" id="PWU70200.1"/>
    </source>
</evidence>
<accession>A0A317L5I0</accession>
<dbReference type="PANTHER" id="PTHR34473:SF2">
    <property type="entry name" value="UPF0699 TRANSMEMBRANE PROTEIN YDBT"/>
    <property type="match status" value="1"/>
</dbReference>
<evidence type="ECO:0000259" key="2">
    <source>
        <dbReference type="Pfam" id="PF03703"/>
    </source>
</evidence>
<dbReference type="AlphaFoldDB" id="A0A317L5I0"/>
<name>A0A317L5I0_9BACI</name>
<keyword evidence="4" id="KW-1185">Reference proteome</keyword>
<dbReference type="EMBL" id="QGTD01000003">
    <property type="protein sequence ID" value="PWU70200.1"/>
    <property type="molecule type" value="Genomic_DNA"/>
</dbReference>
<evidence type="ECO:0000313" key="4">
    <source>
        <dbReference type="Proteomes" id="UP000245624"/>
    </source>
</evidence>
<gene>
    <name evidence="3" type="ORF">DLJ74_01695</name>
</gene>
<protein>
    <recommendedName>
        <fullName evidence="2">YdbS-like PH domain-containing protein</fullName>
    </recommendedName>
</protein>
<proteinExistence type="predicted"/>
<dbReference type="PANTHER" id="PTHR34473">
    <property type="entry name" value="UPF0699 TRANSMEMBRANE PROTEIN YDBS"/>
    <property type="match status" value="1"/>
</dbReference>
<comment type="caution">
    <text evidence="3">The sequence shown here is derived from an EMBL/GenBank/DDBJ whole genome shotgun (WGS) entry which is preliminary data.</text>
</comment>
<keyword evidence="1" id="KW-0812">Transmembrane</keyword>
<sequence>MVDHSLPGKISEKAPKVWRMTELISDLIGIIILAVIFFLDAYFDWVYWIGWILIALTIVLVLGSIWGVIEPDLLYKSWYFKVDEEFFQIKKGIWKEQWVTIPMTKIQGVSTTQGPILRRYQLRSITVETMGSSYSIPALEELVAYELRDNIAEYAKIKEVEQT</sequence>
<dbReference type="OrthoDB" id="2437193at2"/>
<keyword evidence="1" id="KW-0472">Membrane</keyword>
<keyword evidence="1" id="KW-1133">Transmembrane helix</keyword>
<feature type="transmembrane region" description="Helical" evidence="1">
    <location>
        <begin position="20"/>
        <end position="39"/>
    </location>
</feature>